<accession>W4VDF2</accession>
<evidence type="ECO:0000313" key="2">
    <source>
        <dbReference type="Proteomes" id="UP000019102"/>
    </source>
</evidence>
<sequence>MVDQLIRTNTDPTVEANIENQMNKQKSEIEQIQAAYILDEMVVQMENLVEEELQETYGYQIVNVEANWINSAATDSKELERVDVQLIPSDDQENKVEKVYIQIGETDPPTSKIPKDEADIKLFLGERWDIEEDIIHIAWKEE</sequence>
<dbReference type="AlphaFoldDB" id="W4VDF2"/>
<proteinExistence type="predicted"/>
<keyword evidence="2" id="KW-1185">Reference proteome</keyword>
<reference evidence="1 2" key="1">
    <citation type="journal article" date="2014" name="Genome Announc.">
        <title>Draft Genome Sequence of the Boron-Tolerant and Moderately Halotolerant Bacterium Gracilibacillus boraciitolerans JCM 21714T.</title>
        <authorList>
            <person name="Ahmed I."/>
            <person name="Oshima K."/>
            <person name="Suda W."/>
            <person name="Kitamura K."/>
            <person name="Iida T."/>
            <person name="Ohmori Y."/>
            <person name="Fujiwara T."/>
            <person name="Hattori M."/>
            <person name="Ohkuma M."/>
        </authorList>
    </citation>
    <scope>NUCLEOTIDE SEQUENCE [LARGE SCALE GENOMIC DNA]</scope>
    <source>
        <strain evidence="1 2">JCM 21714</strain>
    </source>
</reference>
<dbReference type="STRING" id="1298598.JCM21714_186"/>
<gene>
    <name evidence="1" type="ORF">JCM21714_186</name>
</gene>
<protein>
    <submittedName>
        <fullName evidence="1">Stage III sporulation protein AF</fullName>
    </submittedName>
</protein>
<dbReference type="eggNOG" id="ENOG5032F03">
    <property type="taxonomic scope" value="Bacteria"/>
</dbReference>
<dbReference type="Pfam" id="PF09581">
    <property type="entry name" value="Spore_III_AF"/>
    <property type="match status" value="1"/>
</dbReference>
<dbReference type="EMBL" id="BAVS01000001">
    <property type="protein sequence ID" value="GAE91242.1"/>
    <property type="molecule type" value="Genomic_DNA"/>
</dbReference>
<organism evidence="1 2">
    <name type="scientific">Gracilibacillus boraciitolerans JCM 21714</name>
    <dbReference type="NCBI Taxonomy" id="1298598"/>
    <lineage>
        <taxon>Bacteria</taxon>
        <taxon>Bacillati</taxon>
        <taxon>Bacillota</taxon>
        <taxon>Bacilli</taxon>
        <taxon>Bacillales</taxon>
        <taxon>Bacillaceae</taxon>
        <taxon>Gracilibacillus</taxon>
    </lineage>
</organism>
<evidence type="ECO:0000313" key="1">
    <source>
        <dbReference type="EMBL" id="GAE91242.1"/>
    </source>
</evidence>
<dbReference type="Proteomes" id="UP000019102">
    <property type="component" value="Unassembled WGS sequence"/>
</dbReference>
<comment type="caution">
    <text evidence="1">The sequence shown here is derived from an EMBL/GenBank/DDBJ whole genome shotgun (WGS) entry which is preliminary data.</text>
</comment>
<dbReference type="InterPro" id="IPR014245">
    <property type="entry name" value="Spore_III_AF"/>
</dbReference>
<name>W4VDF2_9BACI</name>